<dbReference type="Proteomes" id="UP000320176">
    <property type="component" value="Unassembled WGS sequence"/>
</dbReference>
<gene>
    <name evidence="1" type="ORF">Pla52n_51030</name>
</gene>
<accession>A0A5C6AGN3</accession>
<evidence type="ECO:0000313" key="1">
    <source>
        <dbReference type="EMBL" id="TWT98587.1"/>
    </source>
</evidence>
<keyword evidence="2" id="KW-1185">Reference proteome</keyword>
<dbReference type="RefSeq" id="WP_146522127.1">
    <property type="nucleotide sequence ID" value="NZ_CP151726.1"/>
</dbReference>
<name>A0A5C6AGN3_9BACT</name>
<organism evidence="1 2">
    <name type="scientific">Stieleria varia</name>
    <dbReference type="NCBI Taxonomy" id="2528005"/>
    <lineage>
        <taxon>Bacteria</taxon>
        <taxon>Pseudomonadati</taxon>
        <taxon>Planctomycetota</taxon>
        <taxon>Planctomycetia</taxon>
        <taxon>Pirellulales</taxon>
        <taxon>Pirellulaceae</taxon>
        <taxon>Stieleria</taxon>
    </lineage>
</organism>
<dbReference type="AlphaFoldDB" id="A0A5C6AGN3"/>
<comment type="caution">
    <text evidence="1">The sequence shown here is derived from an EMBL/GenBank/DDBJ whole genome shotgun (WGS) entry which is preliminary data.</text>
</comment>
<dbReference type="EMBL" id="SJPN01000006">
    <property type="protein sequence ID" value="TWT98587.1"/>
    <property type="molecule type" value="Genomic_DNA"/>
</dbReference>
<proteinExistence type="predicted"/>
<sequence>MSEVTIPETAIDRYRLIDKGTQAELDRLKGDYALMGSDDIAILRMMVQESVNSGNFALAEKLMSTLAKCSNAALSHAQVSRDLIPRTEVVAIARVLIGIVLDHTRPILSQKDFGNLADSLIYAIQQSIDSAPEGRLQNG</sequence>
<evidence type="ECO:0000313" key="2">
    <source>
        <dbReference type="Proteomes" id="UP000320176"/>
    </source>
</evidence>
<protein>
    <submittedName>
        <fullName evidence="1">Uncharacterized protein</fullName>
    </submittedName>
</protein>
<reference evidence="1 2" key="1">
    <citation type="submission" date="2019-02" db="EMBL/GenBank/DDBJ databases">
        <title>Deep-cultivation of Planctomycetes and their phenomic and genomic characterization uncovers novel biology.</title>
        <authorList>
            <person name="Wiegand S."/>
            <person name="Jogler M."/>
            <person name="Boedeker C."/>
            <person name="Pinto D."/>
            <person name="Vollmers J."/>
            <person name="Rivas-Marin E."/>
            <person name="Kohn T."/>
            <person name="Peeters S.H."/>
            <person name="Heuer A."/>
            <person name="Rast P."/>
            <person name="Oberbeckmann S."/>
            <person name="Bunk B."/>
            <person name="Jeske O."/>
            <person name="Meyerdierks A."/>
            <person name="Storesund J.E."/>
            <person name="Kallscheuer N."/>
            <person name="Luecker S."/>
            <person name="Lage O.M."/>
            <person name="Pohl T."/>
            <person name="Merkel B.J."/>
            <person name="Hornburger P."/>
            <person name="Mueller R.-W."/>
            <person name="Bruemmer F."/>
            <person name="Labrenz M."/>
            <person name="Spormann A.M."/>
            <person name="Op Den Camp H."/>
            <person name="Overmann J."/>
            <person name="Amann R."/>
            <person name="Jetten M.S.M."/>
            <person name="Mascher T."/>
            <person name="Medema M.H."/>
            <person name="Devos D.P."/>
            <person name="Kaster A.-K."/>
            <person name="Ovreas L."/>
            <person name="Rohde M."/>
            <person name="Galperin M.Y."/>
            <person name="Jogler C."/>
        </authorList>
    </citation>
    <scope>NUCLEOTIDE SEQUENCE [LARGE SCALE GENOMIC DNA]</scope>
    <source>
        <strain evidence="1 2">Pla52n</strain>
    </source>
</reference>